<reference evidence="6 7" key="1">
    <citation type="submission" date="2024-02" db="EMBL/GenBank/DDBJ databases">
        <title>High-quality chromosome-scale genome assembly of Pensacola bahiagrass (Paspalum notatum Flugge var. saurae).</title>
        <authorList>
            <person name="Vega J.M."/>
            <person name="Podio M."/>
            <person name="Orjuela J."/>
            <person name="Siena L.A."/>
            <person name="Pessino S.C."/>
            <person name="Combes M.C."/>
            <person name="Mariac C."/>
            <person name="Albertini E."/>
            <person name="Pupilli F."/>
            <person name="Ortiz J.P.A."/>
            <person name="Leblanc O."/>
        </authorList>
    </citation>
    <scope>NUCLEOTIDE SEQUENCE [LARGE SCALE GENOMIC DNA]</scope>
    <source>
        <strain evidence="6">R1</strain>
        <tissue evidence="6">Leaf</tissue>
    </source>
</reference>
<dbReference type="Proteomes" id="UP001341281">
    <property type="component" value="Chromosome 02"/>
</dbReference>
<dbReference type="InterPro" id="IPR024752">
    <property type="entry name" value="Myb/SANT-like_dom"/>
</dbReference>
<dbReference type="Pfam" id="PF13359">
    <property type="entry name" value="DDE_Tnp_4"/>
    <property type="match status" value="1"/>
</dbReference>
<keyword evidence="2" id="KW-0479">Metal-binding</keyword>
<feature type="domain" description="DDE Tnp4" evidence="4">
    <location>
        <begin position="172"/>
        <end position="331"/>
    </location>
</feature>
<evidence type="ECO:0008006" key="8">
    <source>
        <dbReference type="Google" id="ProtNLM"/>
    </source>
</evidence>
<keyword evidence="7" id="KW-1185">Reference proteome</keyword>
<proteinExistence type="predicted"/>
<dbReference type="GO" id="GO:0046872">
    <property type="term" value="F:metal ion binding"/>
    <property type="evidence" value="ECO:0007669"/>
    <property type="project" value="UniProtKB-KW"/>
</dbReference>
<name>A0AAQ3SM19_PASNO</name>
<dbReference type="Pfam" id="PF26138">
    <property type="entry name" value="DUF8040"/>
    <property type="match status" value="1"/>
</dbReference>
<dbReference type="EMBL" id="CP144746">
    <property type="protein sequence ID" value="WVZ56430.1"/>
    <property type="molecule type" value="Genomic_DNA"/>
</dbReference>
<evidence type="ECO:0000313" key="7">
    <source>
        <dbReference type="Proteomes" id="UP001341281"/>
    </source>
</evidence>
<evidence type="ECO:0000259" key="3">
    <source>
        <dbReference type="Pfam" id="PF12776"/>
    </source>
</evidence>
<comment type="cofactor">
    <cofactor evidence="1">
        <name>a divalent metal cation</name>
        <dbReference type="ChEBI" id="CHEBI:60240"/>
    </cofactor>
</comment>
<dbReference type="InterPro" id="IPR058353">
    <property type="entry name" value="DUF8040"/>
</dbReference>
<feature type="domain" description="Myb/SANT-like" evidence="3">
    <location>
        <begin position="423"/>
        <end position="512"/>
    </location>
</feature>
<evidence type="ECO:0000313" key="6">
    <source>
        <dbReference type="EMBL" id="WVZ56430.1"/>
    </source>
</evidence>
<evidence type="ECO:0000259" key="4">
    <source>
        <dbReference type="Pfam" id="PF13359"/>
    </source>
</evidence>
<organism evidence="6 7">
    <name type="scientific">Paspalum notatum var. saurae</name>
    <dbReference type="NCBI Taxonomy" id="547442"/>
    <lineage>
        <taxon>Eukaryota</taxon>
        <taxon>Viridiplantae</taxon>
        <taxon>Streptophyta</taxon>
        <taxon>Embryophyta</taxon>
        <taxon>Tracheophyta</taxon>
        <taxon>Spermatophyta</taxon>
        <taxon>Magnoliopsida</taxon>
        <taxon>Liliopsida</taxon>
        <taxon>Poales</taxon>
        <taxon>Poaceae</taxon>
        <taxon>PACMAD clade</taxon>
        <taxon>Panicoideae</taxon>
        <taxon>Andropogonodae</taxon>
        <taxon>Paspaleae</taxon>
        <taxon>Paspalinae</taxon>
        <taxon>Paspalum</taxon>
    </lineage>
</organism>
<protein>
    <recommendedName>
        <fullName evidence="8">Transposase</fullName>
    </recommendedName>
</protein>
<evidence type="ECO:0000256" key="2">
    <source>
        <dbReference type="ARBA" id="ARBA00022723"/>
    </source>
</evidence>
<accession>A0AAQ3SM19</accession>
<dbReference type="InterPro" id="IPR027806">
    <property type="entry name" value="HARBI1_dom"/>
</dbReference>
<gene>
    <name evidence="6" type="ORF">U9M48_006966</name>
</gene>
<dbReference type="AlphaFoldDB" id="A0AAQ3SM19"/>
<dbReference type="PANTHER" id="PTHR47127">
    <property type="entry name" value="10A19I.15"/>
    <property type="match status" value="1"/>
</dbReference>
<dbReference type="Pfam" id="PF12776">
    <property type="entry name" value="Myb_DNA-bind_3"/>
    <property type="match status" value="1"/>
</dbReference>
<sequence length="723" mass="82394">MDFQASRRRAAAFVVAVATWFFLWFRCWCEESRSVTYGPMLPRDMERIVNLRFIYESEDTHCVNLLRMKKAPFFQLCDLFRARLLLRDSIHSTIEEQVAMFLHVVGHNQRFRVISLTFRRSIETISRYFQEVLYAVGELRNEMIVPPATSVHPRIQNSRRWYPYFKDCLGAIDGTHVLARVPVKMQPAFIGRKHTTTQNVLAAVDFDLRFAYVLAGWEGSAHDALILADALERNDGLRVPPGKFYLVDAGYAVRPGFLPPYRGTRYHLREFGNNRPRDQREIFNLRHSSLRVTVERAFGALKNRFKILYNKPFHPFKTQVKLVLAYCILHNWILRHGHDEHVPSEDSWAPNNNDAASPNDVYPDNASWAQQRATWVEQMWQNRGSSRDMADNGVDGAAGDVAEVQEIPVAVAAQGGNGRPTMRWTPVMSGFILRIFVDLVGQGVKTDKGFKEVHLNAVAKQLSEFSGLKVTGTQVYNHLCKWRQRWVKVCKLKDLSGALWDEDNYMIVLEEEHLLGHTKDHPKDAEFLNTPIKNYMPMQIIFGSGQATYRFAMGSNEPLGMPSDLGQTDNDTQTETINLCGDDDNTNPTGRKRKVVEETDTQTETYAGSKPVDVPKLTDEKVSKVGSSSGKRKRISEEEGGYMTAMTQAVQNVADALTTPVHNEMPPGLYNAVLSIPGFTDESLMYALQNLLDNKALGLCFMEMSDPHRVLWLRTFLGKHYYI</sequence>
<evidence type="ECO:0000259" key="5">
    <source>
        <dbReference type="Pfam" id="PF26138"/>
    </source>
</evidence>
<feature type="domain" description="DUF8040" evidence="5">
    <location>
        <begin position="54"/>
        <end position="136"/>
    </location>
</feature>
<evidence type="ECO:0000256" key="1">
    <source>
        <dbReference type="ARBA" id="ARBA00001968"/>
    </source>
</evidence>